<organism evidence="3 4">
    <name type="scientific">Pedosphaera parvula (strain Ellin514)</name>
    <dbReference type="NCBI Taxonomy" id="320771"/>
    <lineage>
        <taxon>Bacteria</taxon>
        <taxon>Pseudomonadati</taxon>
        <taxon>Verrucomicrobiota</taxon>
        <taxon>Pedosphaerae</taxon>
        <taxon>Pedosphaerales</taxon>
        <taxon>Pedosphaeraceae</taxon>
        <taxon>Pedosphaera</taxon>
    </lineage>
</organism>
<evidence type="ECO:0000313" key="3">
    <source>
        <dbReference type="EMBL" id="EEF61581.1"/>
    </source>
</evidence>
<evidence type="ECO:0000259" key="2">
    <source>
        <dbReference type="Pfam" id="PF00884"/>
    </source>
</evidence>
<evidence type="ECO:0000313" key="4">
    <source>
        <dbReference type="Proteomes" id="UP000003688"/>
    </source>
</evidence>
<sequence precursor="true">MSRYTLSLCRKLLLWSMVSFSGLLTLTSDAQTSTNRPPAPRRPNIILILADDLGYGDLGCYGQTQIKTPNIDKLAEDGMKFTSFYAGSTVCAPSRATLMTGKNTGHVNIRGNADLSLNGEELTIAKILKLAGYATGCIGKWGLGNEGSPGLPGRQGFDEYLGYLDQVQAHDYYPTHLFRSDSKGEESKIALTENDADHKGLYSNDFFTQSALNYLRINKPSKLNKHRSFFLYLPYTLPHANNELGNRTGNGMEVPSTEPYTNEQWPQVEKNKAAMITRLDHYVGEIMDYLKKSKLDENTVVIFASDNGPHKEGGVNPKYFNSAGGLRGIKRDLYEGGIRVPFIVRWPARVKAGSISDAPLAFWDFLPTAAEIARTSSPTNIDGISFLPTLLGKAQTNRHQYLYWEFHEQGFDQAVRMGDWKAVRHGINGPIELYNLKTDVSEKDNVADKNPEVMAKIADYLKKARTDDPRWPAKTVAEIKEDQETKVK</sequence>
<dbReference type="SUPFAM" id="SSF53649">
    <property type="entry name" value="Alkaline phosphatase-like"/>
    <property type="match status" value="1"/>
</dbReference>
<dbReference type="RefSeq" id="WP_007414473.1">
    <property type="nucleotide sequence ID" value="NZ_ABOX02000009.1"/>
</dbReference>
<dbReference type="InterPro" id="IPR017850">
    <property type="entry name" value="Alkaline_phosphatase_core_sf"/>
</dbReference>
<reference evidence="3 4" key="1">
    <citation type="journal article" date="2011" name="J. Bacteriol.">
        <title>Genome sequence of 'Pedosphaera parvula' Ellin514, an aerobic Verrucomicrobial isolate from pasture soil.</title>
        <authorList>
            <person name="Kant R."/>
            <person name="van Passel M.W."/>
            <person name="Sangwan P."/>
            <person name="Palva A."/>
            <person name="Lucas S."/>
            <person name="Copeland A."/>
            <person name="Lapidus A."/>
            <person name="Glavina Del Rio T."/>
            <person name="Dalin E."/>
            <person name="Tice H."/>
            <person name="Bruce D."/>
            <person name="Goodwin L."/>
            <person name="Pitluck S."/>
            <person name="Chertkov O."/>
            <person name="Larimer F.W."/>
            <person name="Land M.L."/>
            <person name="Hauser L."/>
            <person name="Brettin T.S."/>
            <person name="Detter J.C."/>
            <person name="Han S."/>
            <person name="de Vos W.M."/>
            <person name="Janssen P.H."/>
            <person name="Smidt H."/>
        </authorList>
    </citation>
    <scope>NUCLEOTIDE SEQUENCE [LARGE SCALE GENOMIC DNA]</scope>
    <source>
        <strain evidence="3 4">Ellin514</strain>
    </source>
</reference>
<dbReference type="Gene3D" id="3.40.720.10">
    <property type="entry name" value="Alkaline Phosphatase, subunit A"/>
    <property type="match status" value="1"/>
</dbReference>
<accession>B9XF83</accession>
<evidence type="ECO:0000256" key="1">
    <source>
        <dbReference type="SAM" id="SignalP"/>
    </source>
</evidence>
<dbReference type="Gene3D" id="3.30.1120.10">
    <property type="match status" value="1"/>
</dbReference>
<gene>
    <name evidence="3" type="ORF">Cflav_PD4260</name>
</gene>
<dbReference type="CDD" id="cd16145">
    <property type="entry name" value="ARS_like"/>
    <property type="match status" value="1"/>
</dbReference>
<proteinExistence type="predicted"/>
<dbReference type="EMBL" id="ABOX02000009">
    <property type="protein sequence ID" value="EEF61581.1"/>
    <property type="molecule type" value="Genomic_DNA"/>
</dbReference>
<dbReference type="AlphaFoldDB" id="B9XF83"/>
<protein>
    <submittedName>
        <fullName evidence="3">Sulfatase</fullName>
    </submittedName>
</protein>
<feature type="chain" id="PRO_5002894347" evidence="1">
    <location>
        <begin position="31"/>
        <end position="488"/>
    </location>
</feature>
<feature type="domain" description="Sulfatase N-terminal" evidence="2">
    <location>
        <begin position="43"/>
        <end position="373"/>
    </location>
</feature>
<keyword evidence="4" id="KW-1185">Reference proteome</keyword>
<dbReference type="Pfam" id="PF00884">
    <property type="entry name" value="Sulfatase"/>
    <property type="match status" value="1"/>
</dbReference>
<name>B9XF83_PEDPL</name>
<dbReference type="OrthoDB" id="9762324at2"/>
<keyword evidence="1" id="KW-0732">Signal</keyword>
<dbReference type="Proteomes" id="UP000003688">
    <property type="component" value="Unassembled WGS sequence"/>
</dbReference>
<dbReference type="PANTHER" id="PTHR43751:SF3">
    <property type="entry name" value="SULFATASE N-TERMINAL DOMAIN-CONTAINING PROTEIN"/>
    <property type="match status" value="1"/>
</dbReference>
<dbReference type="InterPro" id="IPR052701">
    <property type="entry name" value="GAG_Ulvan_Degrading_Sulfatases"/>
</dbReference>
<feature type="signal peptide" evidence="1">
    <location>
        <begin position="1"/>
        <end position="30"/>
    </location>
</feature>
<dbReference type="STRING" id="320771.Cflav_PD4260"/>
<dbReference type="InterPro" id="IPR000917">
    <property type="entry name" value="Sulfatase_N"/>
</dbReference>
<dbReference type="PANTHER" id="PTHR43751">
    <property type="entry name" value="SULFATASE"/>
    <property type="match status" value="1"/>
</dbReference>
<comment type="caution">
    <text evidence="3">The sequence shown here is derived from an EMBL/GenBank/DDBJ whole genome shotgun (WGS) entry which is preliminary data.</text>
</comment>